<gene>
    <name evidence="1" type="ORF">OIU79_003525</name>
</gene>
<evidence type="ECO:0000313" key="2">
    <source>
        <dbReference type="Proteomes" id="UP001151532"/>
    </source>
</evidence>
<dbReference type="AlphaFoldDB" id="A0A9Q0UMC8"/>
<reference evidence="1" key="2">
    <citation type="journal article" date="2023" name="Int. J. Mol. Sci.">
        <title>De Novo Assembly and Annotation of 11 Diverse Shrub Willow (Salix) Genomes Reveals Novel Gene Organization in Sex-Linked Regions.</title>
        <authorList>
            <person name="Hyden B."/>
            <person name="Feng K."/>
            <person name="Yates T.B."/>
            <person name="Jawdy S."/>
            <person name="Cereghino C."/>
            <person name="Smart L.B."/>
            <person name="Muchero W."/>
        </authorList>
    </citation>
    <scope>NUCLEOTIDE SEQUENCE</scope>
    <source>
        <tissue evidence="1">Shoot tip</tissue>
    </source>
</reference>
<organism evidence="1 2">
    <name type="scientific">Salix purpurea</name>
    <name type="common">Purple osier willow</name>
    <dbReference type="NCBI Taxonomy" id="77065"/>
    <lineage>
        <taxon>Eukaryota</taxon>
        <taxon>Viridiplantae</taxon>
        <taxon>Streptophyta</taxon>
        <taxon>Embryophyta</taxon>
        <taxon>Tracheophyta</taxon>
        <taxon>Spermatophyta</taxon>
        <taxon>Magnoliopsida</taxon>
        <taxon>eudicotyledons</taxon>
        <taxon>Gunneridae</taxon>
        <taxon>Pentapetalae</taxon>
        <taxon>rosids</taxon>
        <taxon>fabids</taxon>
        <taxon>Malpighiales</taxon>
        <taxon>Salicaceae</taxon>
        <taxon>Saliceae</taxon>
        <taxon>Salix</taxon>
    </lineage>
</organism>
<accession>A0A9Q0UMC8</accession>
<dbReference type="OrthoDB" id="696953at2759"/>
<reference evidence="1" key="1">
    <citation type="submission" date="2022-11" db="EMBL/GenBank/DDBJ databases">
        <authorList>
            <person name="Hyden B.L."/>
            <person name="Feng K."/>
            <person name="Yates T."/>
            <person name="Jawdy S."/>
            <person name="Smart L.B."/>
            <person name="Muchero W."/>
        </authorList>
    </citation>
    <scope>NUCLEOTIDE SEQUENCE</scope>
    <source>
        <tissue evidence="1">Shoot tip</tissue>
    </source>
</reference>
<sequence length="57" mass="6666">MLLLHPERAGKNPNLMSQKRNSFRLYLLSLSFLLSASRPPLMHRITRNPYKSPNCQK</sequence>
<protein>
    <submittedName>
        <fullName evidence="1">Uncharacterized protein</fullName>
    </submittedName>
</protein>
<evidence type="ECO:0000313" key="1">
    <source>
        <dbReference type="EMBL" id="KAJ6732428.1"/>
    </source>
</evidence>
<comment type="caution">
    <text evidence="1">The sequence shown here is derived from an EMBL/GenBank/DDBJ whole genome shotgun (WGS) entry which is preliminary data.</text>
</comment>
<dbReference type="Proteomes" id="UP001151532">
    <property type="component" value="Chromosome 18"/>
</dbReference>
<name>A0A9Q0UMC8_SALPP</name>
<keyword evidence="2" id="KW-1185">Reference proteome</keyword>
<proteinExistence type="predicted"/>
<dbReference type="EMBL" id="JAPFFK010000012">
    <property type="protein sequence ID" value="KAJ6732428.1"/>
    <property type="molecule type" value="Genomic_DNA"/>
</dbReference>